<dbReference type="SUPFAM" id="SSF63829">
    <property type="entry name" value="Calcium-dependent phosphotriesterase"/>
    <property type="match status" value="1"/>
</dbReference>
<organism evidence="5 6">
    <name type="scientific">Undibacterium griseum</name>
    <dbReference type="NCBI Taxonomy" id="2762295"/>
    <lineage>
        <taxon>Bacteria</taxon>
        <taxon>Pseudomonadati</taxon>
        <taxon>Pseudomonadota</taxon>
        <taxon>Betaproteobacteria</taxon>
        <taxon>Burkholderiales</taxon>
        <taxon>Oxalobacteraceae</taxon>
        <taxon>Undibacterium</taxon>
    </lineage>
</organism>
<reference evidence="5 6" key="1">
    <citation type="submission" date="2020-08" db="EMBL/GenBank/DDBJ databases">
        <title>Novel species isolated from subtropical streams in China.</title>
        <authorList>
            <person name="Lu H."/>
        </authorList>
    </citation>
    <scope>NUCLEOTIDE SEQUENCE [LARGE SCALE GENOMIC DNA]</scope>
    <source>
        <strain evidence="5 6">FT31W</strain>
    </source>
</reference>
<dbReference type="Pfam" id="PF20067">
    <property type="entry name" value="SSL_N"/>
    <property type="match status" value="1"/>
</dbReference>
<feature type="domain" description="Strictosidine synthase conserved region" evidence="4">
    <location>
        <begin position="153"/>
        <end position="241"/>
    </location>
</feature>
<evidence type="ECO:0000313" key="6">
    <source>
        <dbReference type="Proteomes" id="UP000613113"/>
    </source>
</evidence>
<keyword evidence="6" id="KW-1185">Reference proteome</keyword>
<proteinExistence type="inferred from homology"/>
<evidence type="ECO:0000259" key="4">
    <source>
        <dbReference type="Pfam" id="PF03088"/>
    </source>
</evidence>
<name>A0ABR6YPQ6_9BURK</name>
<evidence type="ECO:0000256" key="1">
    <source>
        <dbReference type="ARBA" id="ARBA00009191"/>
    </source>
</evidence>
<evidence type="ECO:0000256" key="3">
    <source>
        <dbReference type="ARBA" id="ARBA00023180"/>
    </source>
</evidence>
<keyword evidence="2" id="KW-0597">Phosphoprotein</keyword>
<evidence type="ECO:0000256" key="2">
    <source>
        <dbReference type="ARBA" id="ARBA00022553"/>
    </source>
</evidence>
<comment type="caution">
    <text evidence="5">The sequence shown here is derived from an EMBL/GenBank/DDBJ whole genome shotgun (WGS) entry which is preliminary data.</text>
</comment>
<dbReference type="Pfam" id="PF03088">
    <property type="entry name" value="Str_synth"/>
    <property type="match status" value="1"/>
</dbReference>
<sequence length="376" mass="41413">MKTWCWRILGGLLLLLTLLAAYLLLAPVPVNPVAWQATPFTGYAPPHARNEQLAALQLIRIGAETGPEHIALGPDGWLYAAVSSGAILRMQPDGSQQETWVNTGGRVLGFAFDAHGNLIAADAYRGLLQISPERQISVLLDQVDGTPLLYADAVVVARDGKIYLSDASQRFGAREYGGTFQASVLDILEHSSTGRIIEYDPVSRQAHVIADQICFANGIALSQDEQSLFVAETGEYRVWKIALHAPVLHLKNKADRKRAQPVLRDLPGYPDNLMRGLDGRIWVGLAKPRGAAIDGMADKPWLRSITLRLPRFLWPVPPAYGHVLAFDENGKIQRDLQDPSGKYPETTGVTETPERLYIQSLHAQGIGWMPNPARRR</sequence>
<dbReference type="Proteomes" id="UP000613113">
    <property type="component" value="Unassembled WGS sequence"/>
</dbReference>
<gene>
    <name evidence="5" type="ORF">H8K27_12015</name>
</gene>
<dbReference type="Gene3D" id="2.120.10.30">
    <property type="entry name" value="TolB, C-terminal domain"/>
    <property type="match status" value="1"/>
</dbReference>
<evidence type="ECO:0000313" key="5">
    <source>
        <dbReference type="EMBL" id="MBC3885860.1"/>
    </source>
</evidence>
<dbReference type="InterPro" id="IPR018119">
    <property type="entry name" value="Strictosidine_synth_cons-reg"/>
</dbReference>
<dbReference type="PANTHER" id="PTHR10426:SF88">
    <property type="entry name" value="ADIPOCYTE PLASMA MEMBRANE-ASSOCIATED PROTEIN HEMOMUCIN-RELATED"/>
    <property type="match status" value="1"/>
</dbReference>
<comment type="similarity">
    <text evidence="1">Belongs to the strictosidine synthase family.</text>
</comment>
<dbReference type="InterPro" id="IPR011042">
    <property type="entry name" value="6-blade_b-propeller_TolB-like"/>
</dbReference>
<keyword evidence="3" id="KW-0325">Glycoprotein</keyword>
<accession>A0ABR6YPQ6</accession>
<protein>
    <submittedName>
        <fullName evidence="5">SMP-30/gluconolactonase/LRE family protein</fullName>
    </submittedName>
</protein>
<dbReference type="EMBL" id="JACOGC010000004">
    <property type="protein sequence ID" value="MBC3885860.1"/>
    <property type="molecule type" value="Genomic_DNA"/>
</dbReference>
<dbReference type="PANTHER" id="PTHR10426">
    <property type="entry name" value="STRICTOSIDINE SYNTHASE-RELATED"/>
    <property type="match status" value="1"/>
</dbReference>